<dbReference type="SMART" id="SM00360">
    <property type="entry name" value="RRM"/>
    <property type="match status" value="3"/>
</dbReference>
<dbReference type="InterPro" id="IPR035979">
    <property type="entry name" value="RBD_domain_sf"/>
</dbReference>
<dbReference type="InterPro" id="IPR000504">
    <property type="entry name" value="RRM_dom"/>
</dbReference>
<accession>A0A098VTZ2</accession>
<dbReference type="GO" id="GO:0071006">
    <property type="term" value="C:U2-type catalytic step 1 spliceosome"/>
    <property type="evidence" value="ECO:0007669"/>
    <property type="project" value="TreeGrafter"/>
</dbReference>
<dbReference type="VEuPathDB" id="MicrosporidiaDB:DI09_154p80"/>
<sequence>MWASGRGAFIEFLDLPTSLSFFNFYSKSPPLIASSSIPLKVAFAKSSSPVPLNIQAAMNSVPPATRVAYVGGLEESQLNEAYLLDKFSSYGAIESVRMLKEKKTAFIHFVTVASAIKLISLLGSSSPVSLGLPGSKICYGKDRFPVSSARQISEQRLAVPSVAMPKLQTAQNIPMSQFSTFCMQNSHLFKVAGVPAPFTQNHRTIFLGSIPEETCLSDLANVIRGGPLFNLKIVPEKNCAFITFVKASDALLFYVSTVGHRPIISHLEQAVCDSENKPDDSKTNISPDVPGIFVLGRKIYKIGFGKPIDLTNEMLEAIEKGGATRNIYIGLPKKSDALDFFIDELPDDSTIISEFSQYGTIESVVRVPEKQVAFVNFASIVSALKALVGSRSNRVFESCKIIYGKDRCSTQVAAPPYFDSGNPYSVAISNGVGISSQHAPIPNWPIPPPPLPGILPPTFPFQPQAGISPSINYPKN</sequence>
<evidence type="ECO:0000256" key="2">
    <source>
        <dbReference type="PROSITE-ProRule" id="PRU00176"/>
    </source>
</evidence>
<dbReference type="GeneID" id="25258522"/>
<dbReference type="GO" id="GO:0017070">
    <property type="term" value="F:U6 snRNA binding"/>
    <property type="evidence" value="ECO:0007669"/>
    <property type="project" value="TreeGrafter"/>
</dbReference>
<dbReference type="Proteomes" id="UP000029725">
    <property type="component" value="Unassembled WGS sequence"/>
</dbReference>
<dbReference type="PANTHER" id="PTHR14089">
    <property type="entry name" value="PRE-MRNA-SPLICING FACTOR RBM22"/>
    <property type="match status" value="1"/>
</dbReference>
<dbReference type="PROSITE" id="PS50102">
    <property type="entry name" value="RRM"/>
    <property type="match status" value="1"/>
</dbReference>
<dbReference type="PANTHER" id="PTHR14089:SF6">
    <property type="entry name" value="PRE-MRNA-SPLICING FACTOR RBM22"/>
    <property type="match status" value="1"/>
</dbReference>
<evidence type="ECO:0000313" key="4">
    <source>
        <dbReference type="EMBL" id="KGG52598.1"/>
    </source>
</evidence>
<dbReference type="GO" id="GO:0036002">
    <property type="term" value="F:pre-mRNA binding"/>
    <property type="evidence" value="ECO:0007669"/>
    <property type="project" value="TreeGrafter"/>
</dbReference>
<dbReference type="AlphaFoldDB" id="A0A098VTZ2"/>
<evidence type="ECO:0000256" key="1">
    <source>
        <dbReference type="ARBA" id="ARBA00022884"/>
    </source>
</evidence>
<dbReference type="GO" id="GO:0000974">
    <property type="term" value="C:Prp19 complex"/>
    <property type="evidence" value="ECO:0007669"/>
    <property type="project" value="TreeGrafter"/>
</dbReference>
<keyword evidence="5" id="KW-1185">Reference proteome</keyword>
<evidence type="ECO:0000259" key="3">
    <source>
        <dbReference type="PROSITE" id="PS50102"/>
    </source>
</evidence>
<dbReference type="OrthoDB" id="6407164at2759"/>
<reference evidence="4 5" key="1">
    <citation type="submission" date="2014-04" db="EMBL/GenBank/DDBJ databases">
        <title>A new species of microsporidia sheds light on the evolution of extreme parasitism.</title>
        <authorList>
            <person name="Haag K.L."/>
            <person name="James T.Y."/>
            <person name="Larsson R."/>
            <person name="Schaer T.M."/>
            <person name="Refardt D."/>
            <person name="Pombert J.-F."/>
            <person name="Ebert D."/>
        </authorList>
    </citation>
    <scope>NUCLEOTIDE SEQUENCE [LARGE SCALE GENOMIC DNA]</scope>
    <source>
        <strain evidence="4 5">UGP3</strain>
        <tissue evidence="4">Spores</tissue>
    </source>
</reference>
<dbReference type="InterPro" id="IPR039171">
    <property type="entry name" value="Cwc2/Slt11"/>
</dbReference>
<proteinExistence type="predicted"/>
<feature type="domain" description="RRM" evidence="3">
    <location>
        <begin position="66"/>
        <end position="151"/>
    </location>
</feature>
<protein>
    <recommendedName>
        <fullName evidence="3">RRM domain-containing protein</fullName>
    </recommendedName>
</protein>
<dbReference type="HOGENOM" id="CLU_573741_0_0_1"/>
<evidence type="ECO:0000313" key="5">
    <source>
        <dbReference type="Proteomes" id="UP000029725"/>
    </source>
</evidence>
<dbReference type="GO" id="GO:0071007">
    <property type="term" value="C:U2-type catalytic step 2 spliceosome"/>
    <property type="evidence" value="ECO:0007669"/>
    <property type="project" value="TreeGrafter"/>
</dbReference>
<organism evidence="4 5">
    <name type="scientific">Mitosporidium daphniae</name>
    <dbReference type="NCBI Taxonomy" id="1485682"/>
    <lineage>
        <taxon>Eukaryota</taxon>
        <taxon>Fungi</taxon>
        <taxon>Fungi incertae sedis</taxon>
        <taxon>Microsporidia</taxon>
        <taxon>Mitosporidium</taxon>
    </lineage>
</organism>
<dbReference type="Pfam" id="PF00076">
    <property type="entry name" value="RRM_1"/>
    <property type="match status" value="2"/>
</dbReference>
<dbReference type="SUPFAM" id="SSF54928">
    <property type="entry name" value="RNA-binding domain, RBD"/>
    <property type="match status" value="3"/>
</dbReference>
<dbReference type="Gene3D" id="3.30.70.330">
    <property type="match status" value="2"/>
</dbReference>
<dbReference type="RefSeq" id="XP_013239034.1">
    <property type="nucleotide sequence ID" value="XM_013383580.1"/>
</dbReference>
<dbReference type="EMBL" id="JMKJ01000060">
    <property type="protein sequence ID" value="KGG52598.1"/>
    <property type="molecule type" value="Genomic_DNA"/>
</dbReference>
<dbReference type="InterPro" id="IPR012677">
    <property type="entry name" value="Nucleotide-bd_a/b_plait_sf"/>
</dbReference>
<keyword evidence="1 2" id="KW-0694">RNA-binding</keyword>
<gene>
    <name evidence="4" type="ORF">DI09_154p80</name>
</gene>
<name>A0A098VTZ2_9MICR</name>
<comment type="caution">
    <text evidence="4">The sequence shown here is derived from an EMBL/GenBank/DDBJ whole genome shotgun (WGS) entry which is preliminary data.</text>
</comment>